<dbReference type="PROSITE" id="PS50113">
    <property type="entry name" value="PAC"/>
    <property type="match status" value="1"/>
</dbReference>
<sequence>MAADRAGPAELVFPGGSEMAARMRAHPWAETTLGPPQDWPAGLRAAVRICLTSRFPMIVWWDSDLRFLYNDAYMPLMGAKHPALFEVGERIWAEIWHIVGPMLTSVLETGEATWSEDQLLPLDRHGYLEETYWTYSYSPLHDDEGAVRGVFTAVRDTTDRVIGERRLAVLRELGALAGRARDVREAGELVARALDAARADLPYVEVHLREADSDGLVLAATTPAGETGRGWPLEEALAGEAPVVIDDVVARVGALPSGGWQVPPAQAAVFPIPGDTAGKQVGAVVFAVSAGRPLDEEYLAFLGLVVHQVAALVNAAVSFRAEQRRNEQLTELDRAKTAFFSNVSHEFRTPLTLMLGPVDELRAERQRLGEPPSEELEVLHRNALRLGKLVNTLLDFSRIEAGRVVAQFEPVDLAAFTTELAGVFRSAFDKAGVAFEVDCPPLPHPVHVDRGMWEKVVLNLLSNALKHTFEGTVSVRLRAEGGQAELLVGDTGIGIAAEEMPRLFERFHRIQAARARSNEGSGIGLALVRELIDLHGGTITARSAPGEGTEFAVRVPFGVRHLDPERVSPHPQPGAGIAGADPFIQEALRWLPDGEDTATGPWGSAESASVLVADDNADMRDYLVRLLSPAYRVTAVEDGLAALAAARATPPDLLISDVMMPGMDGLALVGALREDQRTARTPIVLLSARAGQEAAIDGLEAGADDYLVKPFTAAELLARVRSAIALSGLRERHERWRDTLIDSLREAFFVADEEGAVIEINTAFTDLIGYGPDGLPYSWRHPWLPDERVDPEAHRLADAAFAEVMGGGSGTYRIPVVHREGQRLWIEVTLNPVEDPGTHRKVLVGTFRDITAEHYAVQTDAAVAAMSVRLGSADTMDDALRGALGELRGLWRSAEVVAAVWTDADDPTVLSTEPHRRWAELRPEQRHAAAALRTSPPLVPAAFPGVGAGIALKHPDGLLAILIDLHERRPLSTEDRTLLALLGGHLGQGLHRAHQIDQQRTTALELQRAMLGPAHQLSGLVVRYEPAARPLEVGGDWYDTVELADGRIGIVVGDCVGRGLPAAAVMGQLRSACRALLLQDSSPAQTLMALDRFAAVLPGAMCTTVFCGVLDLAERTLVYSSAGHPPGILTHRDGSVDQLDGGRATPLAVRPGHPRPEATCAIPPRSTLLLYTDGLIERRRAPLTDGIDRAIAALHAGRGTPIGDLADDVMTALAPDVGYDDDVALLLYRDPAPLSLGFPAVPERLAPARAALREWLARCDIDADLAQNVLVAVGEACTNAIEHGYLLAPDNQVTLHAEATVTGLRLLVRDSGAWKPRDATPHRGRGIDLMRAVMDDVVISPSPHGTTVEMRVRTD</sequence>
<proteinExistence type="predicted"/>
<comment type="caution">
    <text evidence="12">The sequence shown here is derived from an EMBL/GenBank/DDBJ whole genome shotgun (WGS) entry which is preliminary data.</text>
</comment>
<dbReference type="Proteomes" id="UP001596157">
    <property type="component" value="Unassembled WGS sequence"/>
</dbReference>
<dbReference type="SUPFAM" id="SSF55785">
    <property type="entry name" value="PYP-like sensor domain (PAS domain)"/>
    <property type="match status" value="1"/>
</dbReference>
<dbReference type="InterPro" id="IPR036457">
    <property type="entry name" value="PPM-type-like_dom_sf"/>
</dbReference>
<evidence type="ECO:0000256" key="6">
    <source>
        <dbReference type="ARBA" id="ARBA00023012"/>
    </source>
</evidence>
<dbReference type="NCBIfam" id="TIGR00229">
    <property type="entry name" value="sensory_box"/>
    <property type="match status" value="1"/>
</dbReference>
<dbReference type="InterPro" id="IPR000700">
    <property type="entry name" value="PAS-assoc_C"/>
</dbReference>
<evidence type="ECO:0000256" key="5">
    <source>
        <dbReference type="ARBA" id="ARBA00022777"/>
    </source>
</evidence>
<dbReference type="InterPro" id="IPR029016">
    <property type="entry name" value="GAF-like_dom_sf"/>
</dbReference>
<evidence type="ECO:0000256" key="4">
    <source>
        <dbReference type="ARBA" id="ARBA00022553"/>
    </source>
</evidence>
<evidence type="ECO:0000259" key="9">
    <source>
        <dbReference type="PROSITE" id="PS50110"/>
    </source>
</evidence>
<dbReference type="Gene3D" id="3.30.565.10">
    <property type="entry name" value="Histidine kinase-like ATPase, C-terminal domain"/>
    <property type="match status" value="2"/>
</dbReference>
<keyword evidence="13" id="KW-1185">Reference proteome</keyword>
<dbReference type="InterPro" id="IPR001932">
    <property type="entry name" value="PPM-type_phosphatase-like_dom"/>
</dbReference>
<dbReference type="InterPro" id="IPR003661">
    <property type="entry name" value="HisK_dim/P_dom"/>
</dbReference>
<dbReference type="InterPro" id="IPR003594">
    <property type="entry name" value="HATPase_dom"/>
</dbReference>
<dbReference type="RefSeq" id="WP_378244243.1">
    <property type="nucleotide sequence ID" value="NZ_JBHSKF010000002.1"/>
</dbReference>
<evidence type="ECO:0000256" key="3">
    <source>
        <dbReference type="ARBA" id="ARBA00012438"/>
    </source>
</evidence>
<keyword evidence="4 7" id="KW-0597">Phosphoprotein</keyword>
<dbReference type="CDD" id="cd16936">
    <property type="entry name" value="HATPase_RsbW-like"/>
    <property type="match status" value="1"/>
</dbReference>
<dbReference type="InterPro" id="IPR036097">
    <property type="entry name" value="HisK_dim/P_sf"/>
</dbReference>
<accession>A0ABW0EJ94</accession>
<dbReference type="InterPro" id="IPR000014">
    <property type="entry name" value="PAS"/>
</dbReference>
<dbReference type="SUPFAM" id="SSF55874">
    <property type="entry name" value="ATPase domain of HSP90 chaperone/DNA topoisomerase II/histidine kinase"/>
    <property type="match status" value="2"/>
</dbReference>
<keyword evidence="5" id="KW-0808">Transferase</keyword>
<dbReference type="SMART" id="SM00387">
    <property type="entry name" value="HATPase_c"/>
    <property type="match status" value="1"/>
</dbReference>
<keyword evidence="6" id="KW-0902">Two-component regulatory system</keyword>
<dbReference type="Gene3D" id="3.30.450.40">
    <property type="match status" value="1"/>
</dbReference>
<feature type="domain" description="Histidine kinase" evidence="8">
    <location>
        <begin position="342"/>
        <end position="559"/>
    </location>
</feature>
<dbReference type="Gene3D" id="3.30.450.20">
    <property type="entry name" value="PAS domain"/>
    <property type="match status" value="2"/>
</dbReference>
<dbReference type="CDD" id="cd00130">
    <property type="entry name" value="PAS"/>
    <property type="match status" value="1"/>
</dbReference>
<gene>
    <name evidence="12" type="ORF">ACFPM7_04835</name>
</gene>
<evidence type="ECO:0000256" key="2">
    <source>
        <dbReference type="ARBA" id="ARBA00004236"/>
    </source>
</evidence>
<dbReference type="InterPro" id="IPR035965">
    <property type="entry name" value="PAS-like_dom_sf"/>
</dbReference>
<evidence type="ECO:0000313" key="12">
    <source>
        <dbReference type="EMBL" id="MFC5286368.1"/>
    </source>
</evidence>
<evidence type="ECO:0000259" key="10">
    <source>
        <dbReference type="PROSITE" id="PS50112"/>
    </source>
</evidence>
<reference evidence="13" key="1">
    <citation type="journal article" date="2019" name="Int. J. Syst. Evol. Microbiol.">
        <title>The Global Catalogue of Microorganisms (GCM) 10K type strain sequencing project: providing services to taxonomists for standard genome sequencing and annotation.</title>
        <authorList>
            <consortium name="The Broad Institute Genomics Platform"/>
            <consortium name="The Broad Institute Genome Sequencing Center for Infectious Disease"/>
            <person name="Wu L."/>
            <person name="Ma J."/>
        </authorList>
    </citation>
    <scope>NUCLEOTIDE SEQUENCE [LARGE SCALE GENOMIC DNA]</scope>
    <source>
        <strain evidence="13">CCUG 59778</strain>
    </source>
</reference>
<feature type="modified residue" description="4-aspartylphosphate" evidence="7">
    <location>
        <position position="657"/>
    </location>
</feature>
<dbReference type="Pfam" id="PF02518">
    <property type="entry name" value="HATPase_c"/>
    <property type="match status" value="1"/>
</dbReference>
<dbReference type="PANTHER" id="PTHR43547:SF2">
    <property type="entry name" value="HYBRID SIGNAL TRANSDUCTION HISTIDINE KINASE C"/>
    <property type="match status" value="1"/>
</dbReference>
<dbReference type="SMART" id="SM00448">
    <property type="entry name" value="REC"/>
    <property type="match status" value="1"/>
</dbReference>
<dbReference type="EMBL" id="JBHSKF010000002">
    <property type="protein sequence ID" value="MFC5286368.1"/>
    <property type="molecule type" value="Genomic_DNA"/>
</dbReference>
<evidence type="ECO:0000256" key="1">
    <source>
        <dbReference type="ARBA" id="ARBA00000085"/>
    </source>
</evidence>
<keyword evidence="5" id="KW-0418">Kinase</keyword>
<dbReference type="SUPFAM" id="SSF55781">
    <property type="entry name" value="GAF domain-like"/>
    <property type="match status" value="1"/>
</dbReference>
<dbReference type="SMART" id="SM00388">
    <property type="entry name" value="HisKA"/>
    <property type="match status" value="1"/>
</dbReference>
<organism evidence="12 13">
    <name type="scientific">Actinokineospora guangxiensis</name>
    <dbReference type="NCBI Taxonomy" id="1490288"/>
    <lineage>
        <taxon>Bacteria</taxon>
        <taxon>Bacillati</taxon>
        <taxon>Actinomycetota</taxon>
        <taxon>Actinomycetes</taxon>
        <taxon>Pseudonocardiales</taxon>
        <taxon>Pseudonocardiaceae</taxon>
        <taxon>Actinokineospora</taxon>
    </lineage>
</organism>
<dbReference type="Gene3D" id="3.40.50.2300">
    <property type="match status" value="1"/>
</dbReference>
<dbReference type="InterPro" id="IPR001789">
    <property type="entry name" value="Sig_transdc_resp-reg_receiver"/>
</dbReference>
<dbReference type="PROSITE" id="PS50109">
    <property type="entry name" value="HIS_KIN"/>
    <property type="match status" value="1"/>
</dbReference>
<dbReference type="InterPro" id="IPR011006">
    <property type="entry name" value="CheY-like_superfamily"/>
</dbReference>
<comment type="subcellular location">
    <subcellularLocation>
        <location evidence="2">Cell membrane</location>
    </subcellularLocation>
</comment>
<dbReference type="SUPFAM" id="SSF47384">
    <property type="entry name" value="Homodimeric domain of signal transducing histidine kinase"/>
    <property type="match status" value="1"/>
</dbReference>
<evidence type="ECO:0000259" key="8">
    <source>
        <dbReference type="PROSITE" id="PS50109"/>
    </source>
</evidence>
<dbReference type="EC" id="2.7.13.3" evidence="3"/>
<feature type="domain" description="PAC" evidence="11">
    <location>
        <begin position="810"/>
        <end position="862"/>
    </location>
</feature>
<dbReference type="CDD" id="cd00082">
    <property type="entry name" value="HisKA"/>
    <property type="match status" value="1"/>
</dbReference>
<evidence type="ECO:0000259" key="11">
    <source>
        <dbReference type="PROSITE" id="PS50113"/>
    </source>
</evidence>
<dbReference type="Gene3D" id="3.60.40.10">
    <property type="entry name" value="PPM-type phosphatase domain"/>
    <property type="match status" value="1"/>
</dbReference>
<name>A0ABW0EJ94_9PSEU</name>
<comment type="catalytic activity">
    <reaction evidence="1">
        <text>ATP + protein L-histidine = ADP + protein N-phospho-L-histidine.</text>
        <dbReference type="EC" id="2.7.13.3"/>
    </reaction>
</comment>
<dbReference type="Pfam" id="PF00512">
    <property type="entry name" value="HisKA"/>
    <property type="match status" value="1"/>
</dbReference>
<dbReference type="PANTHER" id="PTHR43547">
    <property type="entry name" value="TWO-COMPONENT HISTIDINE KINASE"/>
    <property type="match status" value="1"/>
</dbReference>
<dbReference type="CDD" id="cd17574">
    <property type="entry name" value="REC_OmpR"/>
    <property type="match status" value="1"/>
</dbReference>
<feature type="domain" description="PAS" evidence="10">
    <location>
        <begin position="733"/>
        <end position="775"/>
    </location>
</feature>
<dbReference type="Gene3D" id="1.10.287.130">
    <property type="match status" value="1"/>
</dbReference>
<evidence type="ECO:0000256" key="7">
    <source>
        <dbReference type="PROSITE-ProRule" id="PRU00169"/>
    </source>
</evidence>
<dbReference type="PROSITE" id="PS50110">
    <property type="entry name" value="RESPONSE_REGULATORY"/>
    <property type="match status" value="1"/>
</dbReference>
<dbReference type="InterPro" id="IPR004358">
    <property type="entry name" value="Sig_transdc_His_kin-like_C"/>
</dbReference>
<dbReference type="Pfam" id="PF00072">
    <property type="entry name" value="Response_reg"/>
    <property type="match status" value="1"/>
</dbReference>
<dbReference type="SUPFAM" id="SSF52172">
    <property type="entry name" value="CheY-like"/>
    <property type="match status" value="1"/>
</dbReference>
<dbReference type="InterPro" id="IPR013656">
    <property type="entry name" value="PAS_4"/>
</dbReference>
<dbReference type="Pfam" id="PF13581">
    <property type="entry name" value="HATPase_c_2"/>
    <property type="match status" value="1"/>
</dbReference>
<dbReference type="InterPro" id="IPR036890">
    <property type="entry name" value="HATPase_C_sf"/>
</dbReference>
<dbReference type="PROSITE" id="PS50112">
    <property type="entry name" value="PAS"/>
    <property type="match status" value="1"/>
</dbReference>
<dbReference type="SMART" id="SM00331">
    <property type="entry name" value="PP2C_SIG"/>
    <property type="match status" value="1"/>
</dbReference>
<feature type="domain" description="Response regulatory" evidence="9">
    <location>
        <begin position="609"/>
        <end position="724"/>
    </location>
</feature>
<dbReference type="Pfam" id="PF08448">
    <property type="entry name" value="PAS_4"/>
    <property type="match status" value="2"/>
</dbReference>
<evidence type="ECO:0000313" key="13">
    <source>
        <dbReference type="Proteomes" id="UP001596157"/>
    </source>
</evidence>
<dbReference type="PRINTS" id="PR00344">
    <property type="entry name" value="BCTRLSENSOR"/>
</dbReference>
<dbReference type="InterPro" id="IPR005467">
    <property type="entry name" value="His_kinase_dom"/>
</dbReference>
<protein>
    <recommendedName>
        <fullName evidence="3">histidine kinase</fullName>
        <ecNumber evidence="3">2.7.13.3</ecNumber>
    </recommendedName>
</protein>
<dbReference type="Pfam" id="PF07228">
    <property type="entry name" value="SpoIIE"/>
    <property type="match status" value="1"/>
</dbReference>